<gene>
    <name evidence="2" type="ORF">K8W20_23305</name>
</gene>
<proteinExistence type="predicted"/>
<organism evidence="2 3">
    <name type="scientific">Pseudomonas lactis</name>
    <dbReference type="NCBI Taxonomy" id="1615674"/>
    <lineage>
        <taxon>Bacteria</taxon>
        <taxon>Pseudomonadati</taxon>
        <taxon>Pseudomonadota</taxon>
        <taxon>Gammaproteobacteria</taxon>
        <taxon>Pseudomonadales</taxon>
        <taxon>Pseudomonadaceae</taxon>
        <taxon>Pseudomonas</taxon>
    </lineage>
</organism>
<evidence type="ECO:0000313" key="3">
    <source>
        <dbReference type="Proteomes" id="UP000752172"/>
    </source>
</evidence>
<reference evidence="2" key="2">
    <citation type="submission" date="2021-09" db="EMBL/GenBank/DDBJ databases">
        <authorList>
            <person name="Gilroy R."/>
        </authorList>
    </citation>
    <scope>NUCLEOTIDE SEQUENCE</scope>
    <source>
        <strain evidence="2">ChiSjej2B20-17149</strain>
    </source>
</reference>
<dbReference type="RefSeq" id="WP_026136765.1">
    <property type="nucleotide sequence ID" value="NZ_DYTS01000402.1"/>
</dbReference>
<dbReference type="EMBL" id="DYTS01000402">
    <property type="protein sequence ID" value="HJH21620.1"/>
    <property type="molecule type" value="Genomic_DNA"/>
</dbReference>
<sequence>MPIPQSVVNTNESAPRFSIAENVARSMSSQEIADLVGSRHDSVKRAIERLAFKGVIDNPPMVEKPTGGRPVEEYVFSGEKGKRDSLVVVAQLSPEFTGALVDRWQVLEESASQPSFDMSRLNDPKVLLALLTDNVRKVVHLEADNTELTNENQLLEQKVCADAPKVEFFNAVTVTHETYSVGEAAKLIGTGQKRLMDFLRQKRWVTLRKNEPMQAPIESGYLTAKLSTFEHPENGKTTVATARVTGKGLTKIRAMWAAREADLLGGVS</sequence>
<dbReference type="Proteomes" id="UP000752172">
    <property type="component" value="Unassembled WGS sequence"/>
</dbReference>
<feature type="domain" description="Antirepressor protein C-terminal" evidence="1">
    <location>
        <begin position="156"/>
        <end position="256"/>
    </location>
</feature>
<comment type="caution">
    <text evidence="2">The sequence shown here is derived from an EMBL/GenBank/DDBJ whole genome shotgun (WGS) entry which is preliminary data.</text>
</comment>
<dbReference type="InterPro" id="IPR005039">
    <property type="entry name" value="Ant_C"/>
</dbReference>
<name>A0A921NMA1_9PSED</name>
<accession>A0A921NMA1</accession>
<dbReference type="Pfam" id="PF03374">
    <property type="entry name" value="ANT"/>
    <property type="match status" value="1"/>
</dbReference>
<dbReference type="AlphaFoldDB" id="A0A921NMA1"/>
<evidence type="ECO:0000313" key="2">
    <source>
        <dbReference type="EMBL" id="HJH21620.1"/>
    </source>
</evidence>
<reference evidence="2" key="1">
    <citation type="journal article" date="2021" name="PeerJ">
        <title>Extensive microbial diversity within the chicken gut microbiome revealed by metagenomics and culture.</title>
        <authorList>
            <person name="Gilroy R."/>
            <person name="Ravi A."/>
            <person name="Getino M."/>
            <person name="Pursley I."/>
            <person name="Horton D.L."/>
            <person name="Alikhan N.F."/>
            <person name="Baker D."/>
            <person name="Gharbi K."/>
            <person name="Hall N."/>
            <person name="Watson M."/>
            <person name="Adriaenssens E.M."/>
            <person name="Foster-Nyarko E."/>
            <person name="Jarju S."/>
            <person name="Secka A."/>
            <person name="Antonio M."/>
            <person name="Oren A."/>
            <person name="Chaudhuri R.R."/>
            <person name="La Ragione R."/>
            <person name="Hildebrand F."/>
            <person name="Pallen M.J."/>
        </authorList>
    </citation>
    <scope>NUCLEOTIDE SEQUENCE</scope>
    <source>
        <strain evidence="2">ChiSjej2B20-17149</strain>
    </source>
</reference>
<dbReference type="GO" id="GO:0003677">
    <property type="term" value="F:DNA binding"/>
    <property type="evidence" value="ECO:0007669"/>
    <property type="project" value="InterPro"/>
</dbReference>
<protein>
    <submittedName>
        <fullName evidence="2">Phage antirepressor KilAC domain-containing protein</fullName>
    </submittedName>
</protein>
<evidence type="ECO:0000259" key="1">
    <source>
        <dbReference type="Pfam" id="PF03374"/>
    </source>
</evidence>